<organism evidence="2 3">
    <name type="scientific">Solanum tuberosum</name>
    <name type="common">Potato</name>
    <dbReference type="NCBI Taxonomy" id="4113"/>
    <lineage>
        <taxon>Eukaryota</taxon>
        <taxon>Viridiplantae</taxon>
        <taxon>Streptophyta</taxon>
        <taxon>Embryophyta</taxon>
        <taxon>Tracheophyta</taxon>
        <taxon>Spermatophyta</taxon>
        <taxon>Magnoliopsida</taxon>
        <taxon>eudicotyledons</taxon>
        <taxon>Gunneridae</taxon>
        <taxon>Pentapetalae</taxon>
        <taxon>asterids</taxon>
        <taxon>lamiids</taxon>
        <taxon>Solanales</taxon>
        <taxon>Solanaceae</taxon>
        <taxon>Solanoideae</taxon>
        <taxon>Solaneae</taxon>
        <taxon>Solanum</taxon>
    </lineage>
</organism>
<dbReference type="EMBL" id="JAIVGD010000001">
    <property type="protein sequence ID" value="KAH0780869.1"/>
    <property type="molecule type" value="Genomic_DNA"/>
</dbReference>
<proteinExistence type="predicted"/>
<feature type="compositionally biased region" description="Polar residues" evidence="1">
    <location>
        <begin position="168"/>
        <end position="177"/>
    </location>
</feature>
<reference evidence="2 3" key="1">
    <citation type="journal article" date="2021" name="bioRxiv">
        <title>Chromosome-scale and haplotype-resolved genome assembly of a tetraploid potato cultivar.</title>
        <authorList>
            <person name="Sun H."/>
            <person name="Jiao W.-B."/>
            <person name="Krause K."/>
            <person name="Campoy J.A."/>
            <person name="Goel M."/>
            <person name="Folz-Donahue K."/>
            <person name="Kukat C."/>
            <person name="Huettel B."/>
            <person name="Schneeberger K."/>
        </authorList>
    </citation>
    <scope>NUCLEOTIDE SEQUENCE [LARGE SCALE GENOMIC DNA]</scope>
    <source>
        <strain evidence="2">SolTubOtavaFocal</strain>
        <tissue evidence="2">Leaves</tissue>
    </source>
</reference>
<feature type="compositionally biased region" description="Polar residues" evidence="1">
    <location>
        <begin position="188"/>
        <end position="200"/>
    </location>
</feature>
<name>A0ABQ7WLF8_SOLTU</name>
<feature type="region of interest" description="Disordered" evidence="1">
    <location>
        <begin position="168"/>
        <end position="200"/>
    </location>
</feature>
<feature type="compositionally biased region" description="Low complexity" evidence="1">
    <location>
        <begin position="119"/>
        <end position="131"/>
    </location>
</feature>
<dbReference type="Pfam" id="PF14223">
    <property type="entry name" value="Retrotran_gag_2"/>
    <property type="match status" value="1"/>
</dbReference>
<evidence type="ECO:0000313" key="3">
    <source>
        <dbReference type="Proteomes" id="UP000826656"/>
    </source>
</evidence>
<dbReference type="PANTHER" id="PTHR47481:SF21">
    <property type="entry name" value="BASIC-LEUCINE ZIPPER TRANSCRIPTION FACTOR Q-RELATED"/>
    <property type="match status" value="1"/>
</dbReference>
<dbReference type="PANTHER" id="PTHR47481">
    <property type="match status" value="1"/>
</dbReference>
<evidence type="ECO:0000313" key="2">
    <source>
        <dbReference type="EMBL" id="KAH0780869.1"/>
    </source>
</evidence>
<feature type="region of interest" description="Disordered" evidence="1">
    <location>
        <begin position="83"/>
        <end position="131"/>
    </location>
</feature>
<evidence type="ECO:0000256" key="1">
    <source>
        <dbReference type="SAM" id="MobiDB-lite"/>
    </source>
</evidence>
<gene>
    <name evidence="2" type="ORF">KY290_000467</name>
</gene>
<keyword evidence="3" id="KW-1185">Reference proteome</keyword>
<sequence>MREIKSIANDLACSGSPVNNEELVIKVLSGLGPEYEELSAVIRARDNPITFEELFDKLITQKMFIKHSKPKVDTPMITAQFHQYSTNNGPKNRQPNSSNHRNTPPSGSNNSRNQFSAPNNNSFTQQNTTKSNNQQVQCQLCDKFGHIAKEHRSKSHSATESYANFVNRQSNASNSPSPWVVDSGASHHITNNSHSLQTPTEFSGTNAIIVGDGFEHGACLLQGKSNGDLYEWLTDMTKSVTPRPQAHFVASTTSSLHLWHARLGHP</sequence>
<feature type="compositionally biased region" description="Polar residues" evidence="1">
    <location>
        <begin position="83"/>
        <end position="118"/>
    </location>
</feature>
<comment type="caution">
    <text evidence="2">The sequence shown here is derived from an EMBL/GenBank/DDBJ whole genome shotgun (WGS) entry which is preliminary data.</text>
</comment>
<accession>A0ABQ7WLF8</accession>
<dbReference type="Proteomes" id="UP000826656">
    <property type="component" value="Unassembled WGS sequence"/>
</dbReference>
<protein>
    <submittedName>
        <fullName evidence="2">Uncharacterized protein</fullName>
    </submittedName>
</protein>